<evidence type="ECO:0000313" key="2">
    <source>
        <dbReference type="EMBL" id="CAL1578227.1"/>
    </source>
</evidence>
<feature type="region of interest" description="Disordered" evidence="1">
    <location>
        <begin position="135"/>
        <end position="187"/>
    </location>
</feature>
<keyword evidence="3" id="KW-1185">Reference proteome</keyword>
<sequence>MDIFGITSFHGHKSEVNRCHSPGVEGVPMVQDQEYKRLSPPDLNPSGLVPFPVARPDHGEPMESLFDLIEQLYDYDPRSLPEESVADPSIDSGNINVWDEVQDDPQVFLPLDPEPQTPQIVNTFDWTSENMLDLAPSQSTQMELCDKASKKRKRTEEDSSASMTDGRPAAETRDPQPNAAKRPKPRHMVHCLSKEDQIKMLRKARKLREAKTLNTANKVQKPVVEEKPAPVSPCPASSASSQPAAPPQAAPETCAQCVQCSGSSEELTLEFRSIIGADVQMDPFKAWLLEMFGQVAKTYKVRVMERAKRCLRVLGFLDTEEMDIRHLVESLMSHVPKTFAIRHMEIFNHYFKTIRTHPPPGSRRKRQLINQPDDCSSYNCHQHAPMYASQHKKPYTAPQFQPQPPFMPTYMPTYMPLCMPTHMATYMPPCMPPWGQLNAPPYTRLHTLPDTHPQDRKQPFGRFQEPNTWTQDEQPTAFGLFKQLEWDNVKAEVKIQNKTLINAVLQDKWELSEVQS</sequence>
<gene>
    <name evidence="2" type="ORF">KC01_LOCUS9407</name>
</gene>
<evidence type="ECO:0000313" key="3">
    <source>
        <dbReference type="Proteomes" id="UP001497482"/>
    </source>
</evidence>
<protein>
    <submittedName>
        <fullName evidence="2">Uncharacterized protein</fullName>
    </submittedName>
</protein>
<feature type="region of interest" description="Disordered" evidence="1">
    <location>
        <begin position="218"/>
        <end position="249"/>
    </location>
</feature>
<name>A0AAV2JQC4_KNICA</name>
<accession>A0AAV2JQC4</accession>
<proteinExistence type="predicted"/>
<feature type="region of interest" description="Disordered" evidence="1">
    <location>
        <begin position="446"/>
        <end position="471"/>
    </location>
</feature>
<dbReference type="Proteomes" id="UP001497482">
    <property type="component" value="Chromosome 13"/>
</dbReference>
<feature type="compositionally biased region" description="Basic and acidic residues" evidence="1">
    <location>
        <begin position="447"/>
        <end position="458"/>
    </location>
</feature>
<reference evidence="2 3" key="1">
    <citation type="submission" date="2024-04" db="EMBL/GenBank/DDBJ databases">
        <authorList>
            <person name="Waldvogel A.-M."/>
            <person name="Schoenle A."/>
        </authorList>
    </citation>
    <scope>NUCLEOTIDE SEQUENCE [LARGE SCALE GENOMIC DNA]</scope>
</reference>
<organism evidence="2 3">
    <name type="scientific">Knipowitschia caucasica</name>
    <name type="common">Caucasian dwarf goby</name>
    <name type="synonym">Pomatoschistus caucasicus</name>
    <dbReference type="NCBI Taxonomy" id="637954"/>
    <lineage>
        <taxon>Eukaryota</taxon>
        <taxon>Metazoa</taxon>
        <taxon>Chordata</taxon>
        <taxon>Craniata</taxon>
        <taxon>Vertebrata</taxon>
        <taxon>Euteleostomi</taxon>
        <taxon>Actinopterygii</taxon>
        <taxon>Neopterygii</taxon>
        <taxon>Teleostei</taxon>
        <taxon>Neoteleostei</taxon>
        <taxon>Acanthomorphata</taxon>
        <taxon>Gobiaria</taxon>
        <taxon>Gobiiformes</taxon>
        <taxon>Gobioidei</taxon>
        <taxon>Gobiidae</taxon>
        <taxon>Gobiinae</taxon>
        <taxon>Knipowitschia</taxon>
    </lineage>
</organism>
<feature type="compositionally biased region" description="Low complexity" evidence="1">
    <location>
        <begin position="234"/>
        <end position="243"/>
    </location>
</feature>
<dbReference type="EMBL" id="OZ035835">
    <property type="protein sequence ID" value="CAL1578227.1"/>
    <property type="molecule type" value="Genomic_DNA"/>
</dbReference>
<dbReference type="AlphaFoldDB" id="A0AAV2JQC4"/>
<evidence type="ECO:0000256" key="1">
    <source>
        <dbReference type="SAM" id="MobiDB-lite"/>
    </source>
</evidence>